<proteinExistence type="predicted"/>
<evidence type="ECO:0000256" key="3">
    <source>
        <dbReference type="ARBA" id="ARBA00022679"/>
    </source>
</evidence>
<dbReference type="EMBL" id="VOIH02000006">
    <property type="protein sequence ID" value="KAF3443972.1"/>
    <property type="molecule type" value="Genomic_DNA"/>
</dbReference>
<keyword evidence="12" id="KW-1185">Reference proteome</keyword>
<feature type="compositionally biased region" description="Acidic residues" evidence="9">
    <location>
        <begin position="148"/>
        <end position="157"/>
    </location>
</feature>
<dbReference type="PROSITE" id="PS50089">
    <property type="entry name" value="ZF_RING_2"/>
    <property type="match status" value="1"/>
</dbReference>
<evidence type="ECO:0000256" key="7">
    <source>
        <dbReference type="ARBA" id="ARBA00022833"/>
    </source>
</evidence>
<dbReference type="AlphaFoldDB" id="A0A8K0H1F3"/>
<dbReference type="InterPro" id="IPR013083">
    <property type="entry name" value="Znf_RING/FYVE/PHD"/>
</dbReference>
<dbReference type="SMART" id="SM00184">
    <property type="entry name" value="RING"/>
    <property type="match status" value="1"/>
</dbReference>
<dbReference type="SUPFAM" id="SSF57850">
    <property type="entry name" value="RING/U-box"/>
    <property type="match status" value="1"/>
</dbReference>
<dbReference type="InterPro" id="IPR001841">
    <property type="entry name" value="Znf_RING"/>
</dbReference>
<comment type="caution">
    <text evidence="11">The sequence shown here is derived from an EMBL/GenBank/DDBJ whole genome shotgun (WGS) entry which is preliminary data.</text>
</comment>
<evidence type="ECO:0000256" key="5">
    <source>
        <dbReference type="ARBA" id="ARBA00022771"/>
    </source>
</evidence>
<evidence type="ECO:0000256" key="8">
    <source>
        <dbReference type="PROSITE-ProRule" id="PRU00175"/>
    </source>
</evidence>
<sequence>MANVSSSQRLHDPDPQTLDHLAHMWYPDCNPFAFPSTSFIRSPMSLVDDVGPGSCDSDWFSDTDSNSDRDVSCFVTDLFDRRSSEQPSNCCSDGDWGTGGFEDGDEIGLVFGFDSDRQVSVLEIGEHSGLHGVEDSRSDGLRIVGFDSESESDDGDVEVLGIDSGNSNGNRNSDYSVSDWNSHVRWDSICLEDQRSLYEDFEWEEVEEGRNNERENPRTAFDGDEVEELSVASGFSTIVGEPLEEEEALRNHEWQILLAINNLALNASLERGSDADTAADYSYFAVQDDMYTVEFDTFFGQFIESENALKGSPPAAKNVVENLPLVKLTMEELQKEDNVVVCAVCKEKILVDEEVKKLPCCHYYHGDCIVPWLSIRNTCPVCRYELPTDDPVYERRKSERAASAGMSRVTSNFEFFI</sequence>
<evidence type="ECO:0000259" key="10">
    <source>
        <dbReference type="PROSITE" id="PS50089"/>
    </source>
</evidence>
<evidence type="ECO:0000313" key="11">
    <source>
        <dbReference type="EMBL" id="KAF3443972.1"/>
    </source>
</evidence>
<dbReference type="GO" id="GO:0008270">
    <property type="term" value="F:zinc ion binding"/>
    <property type="evidence" value="ECO:0007669"/>
    <property type="project" value="UniProtKB-KW"/>
</dbReference>
<dbReference type="Pfam" id="PF13639">
    <property type="entry name" value="zf-RING_2"/>
    <property type="match status" value="1"/>
</dbReference>
<dbReference type="GO" id="GO:0005737">
    <property type="term" value="C:cytoplasm"/>
    <property type="evidence" value="ECO:0007669"/>
    <property type="project" value="TreeGrafter"/>
</dbReference>
<feature type="region of interest" description="Disordered" evidence="9">
    <location>
        <begin position="147"/>
        <end position="171"/>
    </location>
</feature>
<keyword evidence="4" id="KW-0479">Metal-binding</keyword>
<dbReference type="PANTHER" id="PTHR15710:SF108">
    <property type="entry name" value="OS03G0286100 PROTEIN"/>
    <property type="match status" value="1"/>
</dbReference>
<keyword evidence="7" id="KW-0862">Zinc</keyword>
<evidence type="ECO:0000256" key="6">
    <source>
        <dbReference type="ARBA" id="ARBA00022786"/>
    </source>
</evidence>
<keyword evidence="3" id="KW-0808">Transferase</keyword>
<evidence type="ECO:0000256" key="4">
    <source>
        <dbReference type="ARBA" id="ARBA00022723"/>
    </source>
</evidence>
<dbReference type="EC" id="2.3.2.27" evidence="2"/>
<name>A0A8K0H1F3_9ROSA</name>
<protein>
    <recommendedName>
        <fullName evidence="2">RING-type E3 ubiquitin transferase</fullName>
        <ecNumber evidence="2">2.3.2.27</ecNumber>
    </recommendedName>
</protein>
<dbReference type="FunFam" id="3.30.40.10:FF:000022">
    <property type="entry name" value="E3 ubiquitin-protein ligase RING1-like"/>
    <property type="match status" value="1"/>
</dbReference>
<dbReference type="PANTHER" id="PTHR15710">
    <property type="entry name" value="E3 UBIQUITIN-PROTEIN LIGASE PRAJA"/>
    <property type="match status" value="1"/>
</dbReference>
<keyword evidence="6" id="KW-0833">Ubl conjugation pathway</keyword>
<keyword evidence="5 8" id="KW-0863">Zinc-finger</keyword>
<dbReference type="GO" id="GO:0016567">
    <property type="term" value="P:protein ubiquitination"/>
    <property type="evidence" value="ECO:0007669"/>
    <property type="project" value="TreeGrafter"/>
</dbReference>
<evidence type="ECO:0000256" key="2">
    <source>
        <dbReference type="ARBA" id="ARBA00012483"/>
    </source>
</evidence>
<dbReference type="OrthoDB" id="8062037at2759"/>
<dbReference type="Gene3D" id="3.30.40.10">
    <property type="entry name" value="Zinc/RING finger domain, C3HC4 (zinc finger)"/>
    <property type="match status" value="1"/>
</dbReference>
<organism evidence="11 12">
    <name type="scientific">Rhamnella rubrinervis</name>
    <dbReference type="NCBI Taxonomy" id="2594499"/>
    <lineage>
        <taxon>Eukaryota</taxon>
        <taxon>Viridiplantae</taxon>
        <taxon>Streptophyta</taxon>
        <taxon>Embryophyta</taxon>
        <taxon>Tracheophyta</taxon>
        <taxon>Spermatophyta</taxon>
        <taxon>Magnoliopsida</taxon>
        <taxon>eudicotyledons</taxon>
        <taxon>Gunneridae</taxon>
        <taxon>Pentapetalae</taxon>
        <taxon>rosids</taxon>
        <taxon>fabids</taxon>
        <taxon>Rosales</taxon>
        <taxon>Rhamnaceae</taxon>
        <taxon>rhamnoid group</taxon>
        <taxon>Rhamneae</taxon>
        <taxon>Rhamnella</taxon>
    </lineage>
</organism>
<accession>A0A8K0H1F3</accession>
<dbReference type="Proteomes" id="UP000796880">
    <property type="component" value="Unassembled WGS sequence"/>
</dbReference>
<comment type="catalytic activity">
    <reaction evidence="1">
        <text>S-ubiquitinyl-[E2 ubiquitin-conjugating enzyme]-L-cysteine + [acceptor protein]-L-lysine = [E2 ubiquitin-conjugating enzyme]-L-cysteine + N(6)-ubiquitinyl-[acceptor protein]-L-lysine.</text>
        <dbReference type="EC" id="2.3.2.27"/>
    </reaction>
</comment>
<dbReference type="GO" id="GO:0061630">
    <property type="term" value="F:ubiquitin protein ligase activity"/>
    <property type="evidence" value="ECO:0007669"/>
    <property type="project" value="UniProtKB-EC"/>
</dbReference>
<gene>
    <name evidence="11" type="ORF">FNV43_RR13662</name>
</gene>
<evidence type="ECO:0000256" key="1">
    <source>
        <dbReference type="ARBA" id="ARBA00000900"/>
    </source>
</evidence>
<reference evidence="11" key="1">
    <citation type="submission" date="2020-03" db="EMBL/GenBank/DDBJ databases">
        <title>A high-quality chromosome-level genome assembly of a woody plant with both climbing and erect habits, Rhamnella rubrinervis.</title>
        <authorList>
            <person name="Lu Z."/>
            <person name="Yang Y."/>
            <person name="Zhu X."/>
            <person name="Sun Y."/>
        </authorList>
    </citation>
    <scope>NUCLEOTIDE SEQUENCE</scope>
    <source>
        <strain evidence="11">BYM</strain>
        <tissue evidence="11">Leaf</tissue>
    </source>
</reference>
<evidence type="ECO:0000256" key="9">
    <source>
        <dbReference type="SAM" id="MobiDB-lite"/>
    </source>
</evidence>
<feature type="domain" description="RING-type" evidence="10">
    <location>
        <begin position="342"/>
        <end position="383"/>
    </location>
</feature>
<evidence type="ECO:0000313" key="12">
    <source>
        <dbReference type="Proteomes" id="UP000796880"/>
    </source>
</evidence>